<keyword evidence="3" id="KW-1185">Reference proteome</keyword>
<evidence type="ECO:0000313" key="2">
    <source>
        <dbReference type="EnsemblMetazoa" id="ISCW013724-PA"/>
    </source>
</evidence>
<dbReference type="VEuPathDB" id="VectorBase:ISCW013724"/>
<name>B7QJC7_IXOSC</name>
<dbReference type="AlphaFoldDB" id="B7QJC7"/>
<dbReference type="VEuPathDB" id="VectorBase:ISCI013724"/>
<protein>
    <submittedName>
        <fullName evidence="1 2">Uncharacterized protein</fullName>
    </submittedName>
</protein>
<feature type="non-terminal residue" evidence="1">
    <location>
        <position position="1"/>
    </location>
</feature>
<reference evidence="2" key="2">
    <citation type="submission" date="2020-05" db="UniProtKB">
        <authorList>
            <consortium name="EnsemblMetazoa"/>
        </authorList>
    </citation>
    <scope>IDENTIFICATION</scope>
    <source>
        <strain evidence="2">wikel</strain>
    </source>
</reference>
<dbReference type="HOGENOM" id="CLU_2032377_0_0_1"/>
<reference evidence="1 3" key="1">
    <citation type="submission" date="2008-03" db="EMBL/GenBank/DDBJ databases">
        <title>Annotation of Ixodes scapularis.</title>
        <authorList>
            <consortium name="Ixodes scapularis Genome Project Consortium"/>
            <person name="Caler E."/>
            <person name="Hannick L.I."/>
            <person name="Bidwell S."/>
            <person name="Joardar V."/>
            <person name="Thiagarajan M."/>
            <person name="Amedeo P."/>
            <person name="Galinsky K.J."/>
            <person name="Schobel S."/>
            <person name="Inman J."/>
            <person name="Hostetler J."/>
            <person name="Miller J."/>
            <person name="Hammond M."/>
            <person name="Megy K."/>
            <person name="Lawson D."/>
            <person name="Kodira C."/>
            <person name="Sutton G."/>
            <person name="Meyer J."/>
            <person name="Hill C.A."/>
            <person name="Birren B."/>
            <person name="Nene V."/>
            <person name="Collins F."/>
            <person name="Alarcon-Chaidez F."/>
            <person name="Wikel S."/>
            <person name="Strausberg R."/>
        </authorList>
    </citation>
    <scope>NUCLEOTIDE SEQUENCE [LARGE SCALE GENOMIC DNA]</scope>
    <source>
        <strain evidence="3">Wikel</strain>
        <strain evidence="1">Wikel colony</strain>
    </source>
</reference>
<sequence length="122" mass="14478">LQKKILRLFESYTGNMQDLPTEPLFKKHGILKANQIYDFKLMQRIKTEKLYDKNTSDVEHRYTFRHSLRRPPQIRTNYGKQTKDYQATKLLNSIGTFVDFNNSFSKFKKELRTLLVGSDTVL</sequence>
<dbReference type="Proteomes" id="UP000001555">
    <property type="component" value="Unassembled WGS sequence"/>
</dbReference>
<accession>B7QJC7</accession>
<dbReference type="EnsemblMetazoa" id="ISCW013724-RA">
    <property type="protein sequence ID" value="ISCW013724-PA"/>
    <property type="gene ID" value="ISCW013724"/>
</dbReference>
<dbReference type="EMBL" id="ABJB010955496">
    <property type="status" value="NOT_ANNOTATED_CDS"/>
    <property type="molecule type" value="Genomic_DNA"/>
</dbReference>
<evidence type="ECO:0000313" key="1">
    <source>
        <dbReference type="EMBL" id="EEC18949.1"/>
    </source>
</evidence>
<gene>
    <name evidence="1" type="ORF">IscW_ISCW013724</name>
</gene>
<evidence type="ECO:0000313" key="3">
    <source>
        <dbReference type="Proteomes" id="UP000001555"/>
    </source>
</evidence>
<dbReference type="InParanoid" id="B7QJC7"/>
<proteinExistence type="predicted"/>
<dbReference type="PaxDb" id="6945-B7QJC7"/>
<dbReference type="EMBL" id="DS951158">
    <property type="protein sequence ID" value="EEC18949.1"/>
    <property type="molecule type" value="Genomic_DNA"/>
</dbReference>
<dbReference type="VEuPathDB" id="VectorBase:ISCP_013359"/>
<organism>
    <name type="scientific">Ixodes scapularis</name>
    <name type="common">Black-legged tick</name>
    <name type="synonym">Deer tick</name>
    <dbReference type="NCBI Taxonomy" id="6945"/>
    <lineage>
        <taxon>Eukaryota</taxon>
        <taxon>Metazoa</taxon>
        <taxon>Ecdysozoa</taxon>
        <taxon>Arthropoda</taxon>
        <taxon>Chelicerata</taxon>
        <taxon>Arachnida</taxon>
        <taxon>Acari</taxon>
        <taxon>Parasitiformes</taxon>
        <taxon>Ixodida</taxon>
        <taxon>Ixodoidea</taxon>
        <taxon>Ixodidae</taxon>
        <taxon>Ixodinae</taxon>
        <taxon>Ixodes</taxon>
    </lineage>
</organism>